<feature type="region of interest" description="Disordered" evidence="6">
    <location>
        <begin position="509"/>
        <end position="529"/>
    </location>
</feature>
<evidence type="ECO:0000256" key="6">
    <source>
        <dbReference type="SAM" id="MobiDB-lite"/>
    </source>
</evidence>
<dbReference type="Proteomes" id="UP000076761">
    <property type="component" value="Unassembled WGS sequence"/>
</dbReference>
<evidence type="ECO:0000256" key="2">
    <source>
        <dbReference type="ARBA" id="ARBA00022574"/>
    </source>
</evidence>
<feature type="repeat" description="WD" evidence="5">
    <location>
        <begin position="304"/>
        <end position="337"/>
    </location>
</feature>
<evidence type="ECO:0000313" key="7">
    <source>
        <dbReference type="EMBL" id="KZT22903.1"/>
    </source>
</evidence>
<dbReference type="PANTHER" id="PTHR19865:SF0">
    <property type="entry name" value="U3 SMALL NUCLEOLAR RNA-INTERACTING PROTEIN 2"/>
    <property type="match status" value="1"/>
</dbReference>
<feature type="compositionally biased region" description="Polar residues" evidence="6">
    <location>
        <begin position="35"/>
        <end position="50"/>
    </location>
</feature>
<evidence type="ECO:0000256" key="4">
    <source>
        <dbReference type="ARBA" id="ARBA00023242"/>
    </source>
</evidence>
<dbReference type="PROSITE" id="PS50294">
    <property type="entry name" value="WD_REPEATS_REGION"/>
    <property type="match status" value="3"/>
</dbReference>
<protein>
    <submittedName>
        <fullName evidence="7">WD40 repeat-like protein</fullName>
    </submittedName>
</protein>
<keyword evidence="2 5" id="KW-0853">WD repeat</keyword>
<keyword evidence="4" id="KW-0539">Nucleus</keyword>
<sequence>MPDSFFASKKRKRARTTSDAPQKTSKFARTANGKPATSTRPKIKSASNKPNTRRDEELSSASGSEDSGLRVPDEGSGDELEDETPAEKRLRLAKLYLEGVKEGLKRGEGEFDAGEIDRELISERLRKDVLEEKGRVWLWVADQFDFSEAPKCVLRTRGHKLSVTSAVASDDARFMFTAGKEGSIIKWDLRTGKKISVFYKVRKEGGGKGKGKEKARAEEIKGHTDEVLALALSGDGRYLVSGGKDRKVVVWDAQKGEWVKAFGGHKDTISGLAFRNATQQLYSSSFDRTVKLFDLSVMGYVETLFGHQDSILGVDALKGETAVSVGGRDRTVRFWKIVDQTQLVFRGGGRSKVREVLEGGALEGLDGEEGDLVGKKKGEEKRYVEGSMECVAMVDESTFLSGGDSGSICLWTIQKKKAIFTQALAHGLHEMHSETEGLIQTPRWVTSIATLRYSDLFASGSWEGSIRIWKLDDKLKSFSLIGSIPAPGMINSLQFVSPPKSALDEAAWAKRPSDPNRLPNGRANGVTKGPASDLGSLLLVAGVGQEMRFGRWMKLKNQGEGGEGAVNCALVVALHPRTSDS</sequence>
<dbReference type="PANTHER" id="PTHR19865">
    <property type="entry name" value="U3 SMALL NUCLEOLAR RNA INTERACTING PROTEIN 2"/>
    <property type="match status" value="1"/>
</dbReference>
<dbReference type="SUPFAM" id="SSF50978">
    <property type="entry name" value="WD40 repeat-like"/>
    <property type="match status" value="1"/>
</dbReference>
<evidence type="ECO:0000256" key="5">
    <source>
        <dbReference type="PROSITE-ProRule" id="PRU00221"/>
    </source>
</evidence>
<dbReference type="OrthoDB" id="189968at2759"/>
<dbReference type="InterPro" id="IPR039241">
    <property type="entry name" value="Rrp9-like"/>
</dbReference>
<comment type="subcellular location">
    <subcellularLocation>
        <location evidence="1">Nucleus</location>
    </subcellularLocation>
</comment>
<dbReference type="GO" id="GO:0032040">
    <property type="term" value="C:small-subunit processome"/>
    <property type="evidence" value="ECO:0007669"/>
    <property type="project" value="TreeGrafter"/>
</dbReference>
<dbReference type="EMBL" id="KV425590">
    <property type="protein sequence ID" value="KZT22903.1"/>
    <property type="molecule type" value="Genomic_DNA"/>
</dbReference>
<organism evidence="7 8">
    <name type="scientific">Neolentinus lepideus HHB14362 ss-1</name>
    <dbReference type="NCBI Taxonomy" id="1314782"/>
    <lineage>
        <taxon>Eukaryota</taxon>
        <taxon>Fungi</taxon>
        <taxon>Dikarya</taxon>
        <taxon>Basidiomycota</taxon>
        <taxon>Agaricomycotina</taxon>
        <taxon>Agaricomycetes</taxon>
        <taxon>Gloeophyllales</taxon>
        <taxon>Gloeophyllaceae</taxon>
        <taxon>Neolentinus</taxon>
    </lineage>
</organism>
<feature type="region of interest" description="Disordered" evidence="6">
    <location>
        <begin position="1"/>
        <end position="85"/>
    </location>
</feature>
<name>A0A165QUS9_9AGAM</name>
<feature type="repeat" description="WD" evidence="5">
    <location>
        <begin position="156"/>
        <end position="197"/>
    </location>
</feature>
<feature type="repeat" description="WD" evidence="5">
    <location>
        <begin position="220"/>
        <end position="261"/>
    </location>
</feature>
<dbReference type="CDD" id="cd00200">
    <property type="entry name" value="WD40"/>
    <property type="match status" value="1"/>
</dbReference>
<evidence type="ECO:0000256" key="1">
    <source>
        <dbReference type="ARBA" id="ARBA00004123"/>
    </source>
</evidence>
<evidence type="ECO:0000256" key="3">
    <source>
        <dbReference type="ARBA" id="ARBA00022737"/>
    </source>
</evidence>
<dbReference type="FunFam" id="2.130.10.10:FF:000899">
    <property type="entry name" value="Chromosome 15, whole genome shotgun sequence"/>
    <property type="match status" value="1"/>
</dbReference>
<dbReference type="InterPro" id="IPR015943">
    <property type="entry name" value="WD40/YVTN_repeat-like_dom_sf"/>
</dbReference>
<dbReference type="AlphaFoldDB" id="A0A165QUS9"/>
<dbReference type="PROSITE" id="PS00678">
    <property type="entry name" value="WD_REPEATS_1"/>
    <property type="match status" value="1"/>
</dbReference>
<dbReference type="InterPro" id="IPR036322">
    <property type="entry name" value="WD40_repeat_dom_sf"/>
</dbReference>
<dbReference type="InterPro" id="IPR001680">
    <property type="entry name" value="WD40_rpt"/>
</dbReference>
<dbReference type="PROSITE" id="PS50082">
    <property type="entry name" value="WD_REPEATS_2"/>
    <property type="match status" value="4"/>
</dbReference>
<evidence type="ECO:0000313" key="8">
    <source>
        <dbReference type="Proteomes" id="UP000076761"/>
    </source>
</evidence>
<feature type="compositionally biased region" description="Acidic residues" evidence="6">
    <location>
        <begin position="75"/>
        <end position="84"/>
    </location>
</feature>
<dbReference type="FunCoup" id="A0A165QUS9">
    <property type="interactions" value="634"/>
</dbReference>
<dbReference type="STRING" id="1314782.A0A165QUS9"/>
<feature type="repeat" description="WD" evidence="5">
    <location>
        <begin position="262"/>
        <end position="303"/>
    </location>
</feature>
<dbReference type="Pfam" id="PF00400">
    <property type="entry name" value="WD40"/>
    <property type="match status" value="5"/>
</dbReference>
<gene>
    <name evidence="7" type="ORF">NEOLEDRAFT_1137245</name>
</gene>
<keyword evidence="8" id="KW-1185">Reference proteome</keyword>
<reference evidence="7 8" key="1">
    <citation type="journal article" date="2016" name="Mol. Biol. Evol.">
        <title>Comparative Genomics of Early-Diverging Mushroom-Forming Fungi Provides Insights into the Origins of Lignocellulose Decay Capabilities.</title>
        <authorList>
            <person name="Nagy L.G."/>
            <person name="Riley R."/>
            <person name="Tritt A."/>
            <person name="Adam C."/>
            <person name="Daum C."/>
            <person name="Floudas D."/>
            <person name="Sun H."/>
            <person name="Yadav J.S."/>
            <person name="Pangilinan J."/>
            <person name="Larsson K.H."/>
            <person name="Matsuura K."/>
            <person name="Barry K."/>
            <person name="Labutti K."/>
            <person name="Kuo R."/>
            <person name="Ohm R.A."/>
            <person name="Bhattacharya S.S."/>
            <person name="Shirouzu T."/>
            <person name="Yoshinaga Y."/>
            <person name="Martin F.M."/>
            <person name="Grigoriev I.V."/>
            <person name="Hibbett D.S."/>
        </authorList>
    </citation>
    <scope>NUCLEOTIDE SEQUENCE [LARGE SCALE GENOMIC DNA]</scope>
    <source>
        <strain evidence="7 8">HHB14362 ss-1</strain>
    </source>
</reference>
<dbReference type="GO" id="GO:0034511">
    <property type="term" value="F:U3 snoRNA binding"/>
    <property type="evidence" value="ECO:0007669"/>
    <property type="project" value="InterPro"/>
</dbReference>
<proteinExistence type="predicted"/>
<dbReference type="SMART" id="SM00320">
    <property type="entry name" value="WD40"/>
    <property type="match status" value="6"/>
</dbReference>
<feature type="compositionally biased region" description="Polar residues" evidence="6">
    <location>
        <begin position="17"/>
        <end position="27"/>
    </location>
</feature>
<dbReference type="PRINTS" id="PR00320">
    <property type="entry name" value="GPROTEINBRPT"/>
</dbReference>
<dbReference type="InParanoid" id="A0A165QUS9"/>
<dbReference type="InterPro" id="IPR019775">
    <property type="entry name" value="WD40_repeat_CS"/>
</dbReference>
<keyword evidence="3" id="KW-0677">Repeat</keyword>
<accession>A0A165QUS9</accession>
<dbReference type="Gene3D" id="2.130.10.10">
    <property type="entry name" value="YVTN repeat-like/Quinoprotein amine dehydrogenase"/>
    <property type="match status" value="2"/>
</dbReference>
<dbReference type="InterPro" id="IPR020472">
    <property type="entry name" value="WD40_PAC1"/>
</dbReference>